<comment type="caution">
    <text evidence="2">The sequence shown here is derived from an EMBL/GenBank/DDBJ whole genome shotgun (WGS) entry which is preliminary data.</text>
</comment>
<dbReference type="Proteomes" id="UP000011991">
    <property type="component" value="Unassembled WGS sequence"/>
</dbReference>
<keyword evidence="3" id="KW-1185">Reference proteome</keyword>
<name>M5S1X8_9BACT</name>
<sequence>MNSEFVMICSRFFLPLIVLLMSGVVSDIGRAEEGSALSSQYIPDDAIAAVFMPVNQILSDPEMEMFPIEIIQAQLNENVGIDPLHIINVKVIVGFPGPAGPQIGAVIELSEDYNIDDLNENLFRSTEPQEMDGYSVYSLDGPPGTVLHRKDARTLLISMGGYLRAMLEASGETGKLPTLVSGLGPQKGVTAVAVLEEIRPIVSGLLRQNAEQLPEQLRELTQFPELTDALIVNVNYQLLGGSVSVSAIARDDATAAELQRILNDSIDFGRDAAMQMVAMTNMRGTETDKATVKYTARVAAKLADALRPKKSGNRVNVQLESNFATTGVLVGLLLPAVQAAREAARRMTASNSMKQIGLAMHNHHAAFRTLPDRAIRDADGKPLLSWRVKILPFIEQQELYSQFHLDEPWDSEHNLKLLPQMPETYVDPSVPAEPGYTVFQLPVGEETLFPEQGERKFRDVLDGLSNTIMVVETNRSIAVPWTKPADVEIDLANPLPQLGNTHQGGFHVLMADGAVRFVSTSIVLETLKALFTYKGREVVRF</sequence>
<dbReference type="RefSeq" id="WP_008696699.1">
    <property type="nucleotide sequence ID" value="NZ_ANOG01000415.1"/>
</dbReference>
<evidence type="ECO:0000313" key="2">
    <source>
        <dbReference type="EMBL" id="EMI20179.1"/>
    </source>
</evidence>
<dbReference type="AlphaFoldDB" id="M5S1X8"/>
<accession>M5S1X8</accession>
<gene>
    <name evidence="2" type="ORF">RMSM_02894</name>
</gene>
<feature type="domain" description="DUF1559" evidence="1">
    <location>
        <begin position="338"/>
        <end position="425"/>
    </location>
</feature>
<dbReference type="OrthoDB" id="285651at2"/>
<dbReference type="PANTHER" id="PTHR30093">
    <property type="entry name" value="GENERAL SECRETION PATHWAY PROTEIN G"/>
    <property type="match status" value="1"/>
</dbReference>
<dbReference type="InterPro" id="IPR011453">
    <property type="entry name" value="DUF1559"/>
</dbReference>
<reference evidence="2 3" key="1">
    <citation type="journal article" date="2013" name="Mar. Genomics">
        <title>Expression of sulfatases in Rhodopirellula baltica and the diversity of sulfatases in the genus Rhodopirellula.</title>
        <authorList>
            <person name="Wegner C.E."/>
            <person name="Richter-Heitmann T."/>
            <person name="Klindworth A."/>
            <person name="Klockow C."/>
            <person name="Richter M."/>
            <person name="Achstetter T."/>
            <person name="Glockner F.O."/>
            <person name="Harder J."/>
        </authorList>
    </citation>
    <scope>NUCLEOTIDE SEQUENCE [LARGE SCALE GENOMIC DNA]</scope>
    <source>
        <strain evidence="2 3">SM1</strain>
    </source>
</reference>
<dbReference type="PATRIC" id="fig|1265738.3.peg.2893"/>
<dbReference type="NCBIfam" id="TIGR04294">
    <property type="entry name" value="pre_pil_HX9DG"/>
    <property type="match status" value="1"/>
</dbReference>
<evidence type="ECO:0000259" key="1">
    <source>
        <dbReference type="Pfam" id="PF07596"/>
    </source>
</evidence>
<proteinExistence type="predicted"/>
<feature type="domain" description="DUF1559" evidence="1">
    <location>
        <begin position="448"/>
        <end position="484"/>
    </location>
</feature>
<dbReference type="Pfam" id="PF07596">
    <property type="entry name" value="SBP_bac_10"/>
    <property type="match status" value="3"/>
</dbReference>
<dbReference type="InterPro" id="IPR027558">
    <property type="entry name" value="Pre_pil_HX9DG_C"/>
</dbReference>
<evidence type="ECO:0000313" key="3">
    <source>
        <dbReference type="Proteomes" id="UP000011991"/>
    </source>
</evidence>
<dbReference type="PANTHER" id="PTHR30093:SF2">
    <property type="entry name" value="TYPE II SECRETION SYSTEM PROTEIN H"/>
    <property type="match status" value="1"/>
</dbReference>
<feature type="domain" description="DUF1559" evidence="1">
    <location>
        <begin position="491"/>
        <end position="522"/>
    </location>
</feature>
<dbReference type="InterPro" id="IPR045584">
    <property type="entry name" value="Pilin-like"/>
</dbReference>
<dbReference type="SUPFAM" id="SSF54523">
    <property type="entry name" value="Pili subunits"/>
    <property type="match status" value="1"/>
</dbReference>
<organism evidence="2 3">
    <name type="scientific">Rhodopirellula maiorica SM1</name>
    <dbReference type="NCBI Taxonomy" id="1265738"/>
    <lineage>
        <taxon>Bacteria</taxon>
        <taxon>Pseudomonadati</taxon>
        <taxon>Planctomycetota</taxon>
        <taxon>Planctomycetia</taxon>
        <taxon>Pirellulales</taxon>
        <taxon>Pirellulaceae</taxon>
        <taxon>Novipirellula</taxon>
    </lineage>
</organism>
<dbReference type="EMBL" id="ANOG01000415">
    <property type="protein sequence ID" value="EMI20179.1"/>
    <property type="molecule type" value="Genomic_DNA"/>
</dbReference>
<protein>
    <submittedName>
        <fullName evidence="2">Protein containing DUF1559</fullName>
    </submittedName>
</protein>